<proteinExistence type="predicted"/>
<sequence>MKLLMLVGLALVMTCMSGCKQKMKWEEQVWLEEGRFVEVERQAEGTIDFPNSSSIVTRHQEFRYDPLQVLWKAEGVTQVESFYIVGRDAYLITMASKSQDEFCMGRRKGDLLLNVLRWRNGRVQEIDQREAPLERMRMNLSGNAHWILRKDGWAGGGRNTCHGKKLRELPGNGTTSRQVQYWIFMPEHQIYLVVKEGGVIWPGCCNQ</sequence>
<evidence type="ECO:0000313" key="2">
    <source>
        <dbReference type="Proteomes" id="UP001303614"/>
    </source>
</evidence>
<evidence type="ECO:0000313" key="1">
    <source>
        <dbReference type="EMBL" id="MEA5122890.1"/>
    </source>
</evidence>
<dbReference type="RefSeq" id="WP_239692250.1">
    <property type="nucleotide sequence ID" value="NZ_JAYFSN010000002.1"/>
</dbReference>
<accession>A0ABU5PTG8</accession>
<keyword evidence="2" id="KW-1185">Reference proteome</keyword>
<organism evidence="1 2">
    <name type="scientific">Xanthomonas floridensis</name>
    <dbReference type="NCBI Taxonomy" id="1843580"/>
    <lineage>
        <taxon>Bacteria</taxon>
        <taxon>Pseudomonadati</taxon>
        <taxon>Pseudomonadota</taxon>
        <taxon>Gammaproteobacteria</taxon>
        <taxon>Lysobacterales</taxon>
        <taxon>Lysobacteraceae</taxon>
        <taxon>Xanthomonas</taxon>
    </lineage>
</organism>
<reference evidence="1 2" key="1">
    <citation type="submission" date="2023-12" db="EMBL/GenBank/DDBJ databases">
        <title>Genome sequencing of Xanthomonas floridensis.</title>
        <authorList>
            <person name="Greer S."/>
            <person name="Harrison J."/>
            <person name="Grant M."/>
            <person name="Vicente J."/>
            <person name="Studholme D."/>
        </authorList>
    </citation>
    <scope>NUCLEOTIDE SEQUENCE [LARGE SCALE GENOMIC DNA]</scope>
    <source>
        <strain evidence="1 2">WHRI 8848</strain>
    </source>
</reference>
<evidence type="ECO:0008006" key="3">
    <source>
        <dbReference type="Google" id="ProtNLM"/>
    </source>
</evidence>
<protein>
    <recommendedName>
        <fullName evidence="3">Lipoprotein</fullName>
    </recommendedName>
</protein>
<comment type="caution">
    <text evidence="1">The sequence shown here is derived from an EMBL/GenBank/DDBJ whole genome shotgun (WGS) entry which is preliminary data.</text>
</comment>
<dbReference type="EMBL" id="JAYFSO010000003">
    <property type="protein sequence ID" value="MEA5122890.1"/>
    <property type="molecule type" value="Genomic_DNA"/>
</dbReference>
<dbReference type="Proteomes" id="UP001303614">
    <property type="component" value="Unassembled WGS sequence"/>
</dbReference>
<gene>
    <name evidence="1" type="ORF">VB146_03190</name>
</gene>
<name>A0ABU5PTG8_9XANT</name>